<dbReference type="InterPro" id="IPR050060">
    <property type="entry name" value="Phosphoglucosamine_mutase"/>
</dbReference>
<dbReference type="PROSITE" id="PS00710">
    <property type="entry name" value="PGM_PMM"/>
    <property type="match status" value="1"/>
</dbReference>
<dbReference type="GO" id="GO:0004615">
    <property type="term" value="F:phosphomannomutase activity"/>
    <property type="evidence" value="ECO:0007669"/>
    <property type="project" value="TreeGrafter"/>
</dbReference>
<dbReference type="GO" id="GO:0008966">
    <property type="term" value="F:phosphoglucosamine mutase activity"/>
    <property type="evidence" value="ECO:0007669"/>
    <property type="project" value="TreeGrafter"/>
</dbReference>
<evidence type="ECO:0000256" key="7">
    <source>
        <dbReference type="RuleBase" id="RU004326"/>
    </source>
</evidence>
<dbReference type="Pfam" id="PF02879">
    <property type="entry name" value="PGM_PMM_II"/>
    <property type="match status" value="1"/>
</dbReference>
<evidence type="ECO:0000256" key="1">
    <source>
        <dbReference type="ARBA" id="ARBA00001946"/>
    </source>
</evidence>
<comment type="caution">
    <text evidence="12">The sequence shown here is derived from an EMBL/GenBank/DDBJ whole genome shotgun (WGS) entry which is preliminary data.</text>
</comment>
<dbReference type="Pfam" id="PF02878">
    <property type="entry name" value="PGM_PMM_I"/>
    <property type="match status" value="1"/>
</dbReference>
<keyword evidence="5 7" id="KW-0460">Magnesium</keyword>
<keyword evidence="4 7" id="KW-0479">Metal-binding</keyword>
<keyword evidence="6" id="KW-0413">Isomerase</keyword>
<dbReference type="EMBL" id="DTHS01000024">
    <property type="protein sequence ID" value="HHR48712.1"/>
    <property type="molecule type" value="Genomic_DNA"/>
</dbReference>
<comment type="similarity">
    <text evidence="2 7">Belongs to the phosphohexose mutase family.</text>
</comment>
<dbReference type="Pfam" id="PF02880">
    <property type="entry name" value="PGM_PMM_III"/>
    <property type="match status" value="1"/>
</dbReference>
<organism evidence="12">
    <name type="scientific">candidate division WOR-3 bacterium</name>
    <dbReference type="NCBI Taxonomy" id="2052148"/>
    <lineage>
        <taxon>Bacteria</taxon>
        <taxon>Bacteria division WOR-3</taxon>
    </lineage>
</organism>
<dbReference type="InterPro" id="IPR016066">
    <property type="entry name" value="A-D-PHexomutase_CS"/>
</dbReference>
<dbReference type="PRINTS" id="PR00509">
    <property type="entry name" value="PGMPMM"/>
</dbReference>
<evidence type="ECO:0000256" key="4">
    <source>
        <dbReference type="ARBA" id="ARBA00022723"/>
    </source>
</evidence>
<evidence type="ECO:0000256" key="6">
    <source>
        <dbReference type="ARBA" id="ARBA00023235"/>
    </source>
</evidence>
<feature type="domain" description="Alpha-D-phosphohexomutase alpha/beta/alpha" evidence="9">
    <location>
        <begin position="26"/>
        <end position="111"/>
    </location>
</feature>
<dbReference type="InterPro" id="IPR005841">
    <property type="entry name" value="Alpha-D-phosphohexomutase_SF"/>
</dbReference>
<feature type="domain" description="Alpha-D-phosphohexomutase alpha/beta/alpha" evidence="11">
    <location>
        <begin position="266"/>
        <end position="356"/>
    </location>
</feature>
<evidence type="ECO:0000259" key="8">
    <source>
        <dbReference type="Pfam" id="PF00408"/>
    </source>
</evidence>
<dbReference type="Pfam" id="PF00408">
    <property type="entry name" value="PGM_PMM_IV"/>
    <property type="match status" value="1"/>
</dbReference>
<dbReference type="InterPro" id="IPR005846">
    <property type="entry name" value="A-D-PHexomutase_a/b/a-III"/>
</dbReference>
<evidence type="ECO:0000256" key="2">
    <source>
        <dbReference type="ARBA" id="ARBA00010231"/>
    </source>
</evidence>
<feature type="domain" description="Alpha-D-phosphohexomutase C-terminal" evidence="8">
    <location>
        <begin position="364"/>
        <end position="436"/>
    </location>
</feature>
<reference evidence="12" key="1">
    <citation type="journal article" date="2020" name="mSystems">
        <title>Genome- and Community-Level Interaction Insights into Carbon Utilization and Element Cycling Functions of Hydrothermarchaeota in Hydrothermal Sediment.</title>
        <authorList>
            <person name="Zhou Z."/>
            <person name="Liu Y."/>
            <person name="Xu W."/>
            <person name="Pan J."/>
            <person name="Luo Z.H."/>
            <person name="Li M."/>
        </authorList>
    </citation>
    <scope>NUCLEOTIDE SEQUENCE [LARGE SCALE GENOMIC DNA]</scope>
    <source>
        <strain evidence="12">SpSt-791</strain>
    </source>
</reference>
<dbReference type="Gene3D" id="3.40.120.10">
    <property type="entry name" value="Alpha-D-Glucose-1,6-Bisphosphate, subunit A, domain 3"/>
    <property type="match status" value="3"/>
</dbReference>
<keyword evidence="3" id="KW-0597">Phosphoprotein</keyword>
<proteinExistence type="inferred from homology"/>
<dbReference type="GO" id="GO:0005829">
    <property type="term" value="C:cytosol"/>
    <property type="evidence" value="ECO:0007669"/>
    <property type="project" value="TreeGrafter"/>
</dbReference>
<evidence type="ECO:0000256" key="5">
    <source>
        <dbReference type="ARBA" id="ARBA00022842"/>
    </source>
</evidence>
<dbReference type="PANTHER" id="PTHR42946">
    <property type="entry name" value="PHOSPHOHEXOSE MUTASE"/>
    <property type="match status" value="1"/>
</dbReference>
<dbReference type="SUPFAM" id="SSF55957">
    <property type="entry name" value="Phosphoglucomutase, C-terminal domain"/>
    <property type="match status" value="1"/>
</dbReference>
<feature type="domain" description="Alpha-D-phosphohexomutase alpha/beta/alpha" evidence="10">
    <location>
        <begin position="147"/>
        <end position="247"/>
    </location>
</feature>
<comment type="cofactor">
    <cofactor evidence="1">
        <name>Mg(2+)</name>
        <dbReference type="ChEBI" id="CHEBI:18420"/>
    </cofactor>
</comment>
<evidence type="ECO:0000313" key="12">
    <source>
        <dbReference type="EMBL" id="HHR48712.1"/>
    </source>
</evidence>
<evidence type="ECO:0000256" key="3">
    <source>
        <dbReference type="ARBA" id="ARBA00022553"/>
    </source>
</evidence>
<sequence length="443" mass="50824">MYKFSVSGLRGKAFLEVFPFDFFSFSYLFSKKQKEEKILVGYDTRPSSEVFYFSALAGIFQSGKDVIDCGIIPTPTLVFASKEFKLPGIVITASHNPVDENGLKFVKAGRFLFEKEIRLLKLEKIKKELKRKPKIEVLNKEEIFFKHAQKMKENIGAQFENFSDFKVGIDGVNGSVSSEIHYFCNFFSLNFSPLFLKEKIEKDFPRAPEPSSEALKMLSNLVKEKGLHLGIGFDPDGDRAAFVCENGEILSEEYTLPLSLLYYLHYKKSPVVCNFSTSLLVNDVCERFGVPLYRTKVGESNVVYQMIKRKSFIGGEGNGGVIVKDVNLTRDGLVAFYLILSLIKEKEKPLSILKKSFNDYIIIKRKLKAKKALFLKMKAKIKKEVKRLFKKDLIINEEDGLFLYQRNFLFHLRPANTEKVLRLIINADDEKIVEKLYEILCVE</sequence>
<evidence type="ECO:0000259" key="11">
    <source>
        <dbReference type="Pfam" id="PF02880"/>
    </source>
</evidence>
<dbReference type="InterPro" id="IPR005843">
    <property type="entry name" value="A-D-PHexomutase_C"/>
</dbReference>
<protein>
    <recommendedName>
        <fullName evidence="13">Phosphoglucosamine mutase</fullName>
    </recommendedName>
</protein>
<name>A0A7V5Y020_UNCW3</name>
<gene>
    <name evidence="12" type="ORF">ENV79_03605</name>
</gene>
<dbReference type="GO" id="GO:0005975">
    <property type="term" value="P:carbohydrate metabolic process"/>
    <property type="evidence" value="ECO:0007669"/>
    <property type="project" value="InterPro"/>
</dbReference>
<dbReference type="GO" id="GO:0009252">
    <property type="term" value="P:peptidoglycan biosynthetic process"/>
    <property type="evidence" value="ECO:0007669"/>
    <property type="project" value="TreeGrafter"/>
</dbReference>
<dbReference type="InterPro" id="IPR036900">
    <property type="entry name" value="A-D-PHexomutase_C_sf"/>
</dbReference>
<dbReference type="AlphaFoldDB" id="A0A7V5Y020"/>
<evidence type="ECO:0000259" key="9">
    <source>
        <dbReference type="Pfam" id="PF02878"/>
    </source>
</evidence>
<dbReference type="Gene3D" id="3.30.310.50">
    <property type="entry name" value="Alpha-D-phosphohexomutase, C-terminal domain"/>
    <property type="match status" value="1"/>
</dbReference>
<dbReference type="PANTHER" id="PTHR42946:SF1">
    <property type="entry name" value="PHOSPHOGLUCOMUTASE (ALPHA-D-GLUCOSE-1,6-BISPHOSPHATE-DEPENDENT)"/>
    <property type="match status" value="1"/>
</dbReference>
<dbReference type="GO" id="GO:0006048">
    <property type="term" value="P:UDP-N-acetylglucosamine biosynthetic process"/>
    <property type="evidence" value="ECO:0007669"/>
    <property type="project" value="TreeGrafter"/>
</dbReference>
<evidence type="ECO:0008006" key="13">
    <source>
        <dbReference type="Google" id="ProtNLM"/>
    </source>
</evidence>
<dbReference type="InterPro" id="IPR005844">
    <property type="entry name" value="A-D-PHexomutase_a/b/a-I"/>
</dbReference>
<dbReference type="InterPro" id="IPR005845">
    <property type="entry name" value="A-D-PHexomutase_a/b/a-II"/>
</dbReference>
<dbReference type="GO" id="GO:0000287">
    <property type="term" value="F:magnesium ion binding"/>
    <property type="evidence" value="ECO:0007669"/>
    <property type="project" value="InterPro"/>
</dbReference>
<evidence type="ECO:0000259" key="10">
    <source>
        <dbReference type="Pfam" id="PF02879"/>
    </source>
</evidence>
<dbReference type="SUPFAM" id="SSF53738">
    <property type="entry name" value="Phosphoglucomutase, first 3 domains"/>
    <property type="match status" value="3"/>
</dbReference>
<accession>A0A7V5Y020</accession>
<dbReference type="InterPro" id="IPR016055">
    <property type="entry name" value="A-D-PHexomutase_a/b/a-I/II/III"/>
</dbReference>